<sequence>MDLGNIHLYTGGFVPGYRTDAVMREERKVCGNRPMILSETGWHNANNSTATHYHTPEDVAGVYAPRLLLEYFIRRVPKIAIFELLDEWPDPGLTNHEAHFGMLRHDFSPKPAFVALANLAAIARRASGPGTAVGPGLEMTVLRGPADLRFALVAVPGAAYLLYVWRSLASIWDPIKRRRVDPGVVTAEFQWAKPWAIRRYVPAKSASVASSSTSRRTAVALGADLQVLEFRPA</sequence>
<keyword evidence="2" id="KW-1185">Reference proteome</keyword>
<dbReference type="AlphaFoldDB" id="A0A077MGL9"/>
<dbReference type="SUPFAM" id="SSF51445">
    <property type="entry name" value="(Trans)glycosidases"/>
    <property type="match status" value="1"/>
</dbReference>
<accession>A0A077MGL9</accession>
<dbReference type="RefSeq" id="WP_048544186.1">
    <property type="nucleotide sequence ID" value="NZ_HF571038.1"/>
</dbReference>
<evidence type="ECO:0000313" key="1">
    <source>
        <dbReference type="EMBL" id="CCI54928.1"/>
    </source>
</evidence>
<dbReference type="EMBL" id="CAJC01000205">
    <property type="protein sequence ID" value="CCI54928.1"/>
    <property type="molecule type" value="Genomic_DNA"/>
</dbReference>
<dbReference type="OrthoDB" id="9776971at2"/>
<dbReference type="Proteomes" id="UP000035720">
    <property type="component" value="Unassembled WGS sequence"/>
</dbReference>
<dbReference type="Gene3D" id="3.20.20.80">
    <property type="entry name" value="Glycosidases"/>
    <property type="match status" value="1"/>
</dbReference>
<name>A0A077MGL9_9MICO</name>
<gene>
    <name evidence="1" type="ORF">BN13_90012</name>
</gene>
<proteinExistence type="predicted"/>
<dbReference type="STRING" id="1193518.BN13_90012"/>
<dbReference type="InterPro" id="IPR017853">
    <property type="entry name" value="GH"/>
</dbReference>
<organism evidence="1 2">
    <name type="scientific">Nostocoides jenkinsii Ben 74</name>
    <dbReference type="NCBI Taxonomy" id="1193518"/>
    <lineage>
        <taxon>Bacteria</taxon>
        <taxon>Bacillati</taxon>
        <taxon>Actinomycetota</taxon>
        <taxon>Actinomycetes</taxon>
        <taxon>Micrococcales</taxon>
        <taxon>Intrasporangiaceae</taxon>
        <taxon>Nostocoides</taxon>
    </lineage>
</organism>
<evidence type="ECO:0000313" key="2">
    <source>
        <dbReference type="Proteomes" id="UP000035720"/>
    </source>
</evidence>
<protein>
    <submittedName>
        <fullName evidence="1">Uncharacterized protein</fullName>
    </submittedName>
</protein>
<comment type="caution">
    <text evidence="1">The sequence shown here is derived from an EMBL/GenBank/DDBJ whole genome shotgun (WGS) entry which is preliminary data.</text>
</comment>
<reference evidence="1 2" key="1">
    <citation type="journal article" date="2013" name="ISME J.">
        <title>A metabolic model for members of the genus Tetrasphaera involved in enhanced biological phosphorus removal.</title>
        <authorList>
            <person name="Kristiansen R."/>
            <person name="Nguyen H.T.T."/>
            <person name="Saunders A.M."/>
            <person name="Nielsen J.L."/>
            <person name="Wimmer R."/>
            <person name="Le V.Q."/>
            <person name="McIlroy S.J."/>
            <person name="Petrovski S."/>
            <person name="Seviour R.J."/>
            <person name="Calteau A."/>
            <person name="Nielsen K.L."/>
            <person name="Nielsen P.H."/>
        </authorList>
    </citation>
    <scope>NUCLEOTIDE SEQUENCE [LARGE SCALE GENOMIC DNA]</scope>
    <source>
        <strain evidence="1 2">Ben 74</strain>
    </source>
</reference>